<dbReference type="EMBL" id="SRYB01000047">
    <property type="protein sequence ID" value="TGY75961.1"/>
    <property type="molecule type" value="Genomic_DNA"/>
</dbReference>
<accession>A0AC61RBI9</accession>
<organism evidence="1 2">
    <name type="scientific">Lepagella muris</name>
    <dbReference type="NCBI Taxonomy" id="3032870"/>
    <lineage>
        <taxon>Bacteria</taxon>
        <taxon>Pseudomonadati</taxon>
        <taxon>Bacteroidota</taxon>
        <taxon>Bacteroidia</taxon>
        <taxon>Bacteroidales</taxon>
        <taxon>Muribaculaceae</taxon>
        <taxon>Lepagella</taxon>
    </lineage>
</organism>
<evidence type="ECO:0000313" key="2">
    <source>
        <dbReference type="Proteomes" id="UP000306319"/>
    </source>
</evidence>
<name>A0AC61RBI9_9BACT</name>
<dbReference type="Proteomes" id="UP000306319">
    <property type="component" value="Unassembled WGS sequence"/>
</dbReference>
<comment type="caution">
    <text evidence="1">The sequence shown here is derived from an EMBL/GenBank/DDBJ whole genome shotgun (WGS) entry which is preliminary data.</text>
</comment>
<protein>
    <submittedName>
        <fullName evidence="1">Uncharacterized protein</fullName>
    </submittedName>
</protein>
<proteinExistence type="predicted"/>
<reference evidence="1" key="1">
    <citation type="submission" date="2019-04" db="EMBL/GenBank/DDBJ databases">
        <title>Microbes associate with the intestines of laboratory mice.</title>
        <authorList>
            <person name="Navarre W."/>
            <person name="Wong E."/>
            <person name="Huang K."/>
            <person name="Tropini C."/>
            <person name="Ng K."/>
            <person name="Yu B."/>
        </authorList>
    </citation>
    <scope>NUCLEOTIDE SEQUENCE</scope>
    <source>
        <strain evidence="1">NM04_E33</strain>
    </source>
</reference>
<sequence>MAKTLFVTDLDGTFLSSDGRVSAESIRLINEAIGNGALFSIATARTPSTVATLMKDIHATVPYIVMTGAAIWDPVTGDFSDSMTMKAETASEILSICRRHHLPTFIYCLDKDKINIYHTGALSTHEQAFISERDGSRYKVFHIPADGESEMPDPLTGVSLFYSVQAASIVEPTYLDIKSSVSCNPIFYQDIYGSDTANLEVFSPDVSKANAIRRLKERCGADRVVVFGDNINDIPMLKAADVAIAVENALPEVKRIADIIIGPNTASSVARFIYEASCS</sequence>
<gene>
    <name evidence="1" type="ORF">E5331_19115</name>
</gene>
<keyword evidence="2" id="KW-1185">Reference proteome</keyword>
<evidence type="ECO:0000313" key="1">
    <source>
        <dbReference type="EMBL" id="TGY75961.1"/>
    </source>
</evidence>